<proteinExistence type="predicted"/>
<accession>A0A6C0AP61</accession>
<evidence type="ECO:0000313" key="1">
    <source>
        <dbReference type="EMBL" id="QHS81548.1"/>
    </source>
</evidence>
<organism evidence="1">
    <name type="scientific">viral metagenome</name>
    <dbReference type="NCBI Taxonomy" id="1070528"/>
    <lineage>
        <taxon>unclassified sequences</taxon>
        <taxon>metagenomes</taxon>
        <taxon>organismal metagenomes</taxon>
    </lineage>
</organism>
<dbReference type="AlphaFoldDB" id="A0A6C0AP61"/>
<name>A0A6C0AP61_9ZZZZ</name>
<sequence>MSVHGPPKYVNAPIPQPSAPAGSCLLTPNGLAIRPVIPMKGGARRCTVCKRKKTIKGGFLPSVGQSFAAATQKYLAPIAMYGLYKFITRKGKRGAKQSKTRRRR</sequence>
<dbReference type="EMBL" id="MN740758">
    <property type="protein sequence ID" value="QHS81548.1"/>
    <property type="molecule type" value="Genomic_DNA"/>
</dbReference>
<protein>
    <submittedName>
        <fullName evidence="1">Uncharacterized protein</fullName>
    </submittedName>
</protein>
<reference evidence="1" key="1">
    <citation type="journal article" date="2020" name="Nature">
        <title>Giant virus diversity and host interactions through global metagenomics.</title>
        <authorList>
            <person name="Schulz F."/>
            <person name="Roux S."/>
            <person name="Paez-Espino D."/>
            <person name="Jungbluth S."/>
            <person name="Walsh D.A."/>
            <person name="Denef V.J."/>
            <person name="McMahon K.D."/>
            <person name="Konstantinidis K.T."/>
            <person name="Eloe-Fadrosh E.A."/>
            <person name="Kyrpides N.C."/>
            <person name="Woyke T."/>
        </authorList>
    </citation>
    <scope>NUCLEOTIDE SEQUENCE</scope>
    <source>
        <strain evidence="1">GVMAG-S-1101164-72</strain>
    </source>
</reference>